<feature type="transmembrane region" description="Helical" evidence="6">
    <location>
        <begin position="64"/>
        <end position="81"/>
    </location>
</feature>
<keyword evidence="9" id="KW-1185">Reference proteome</keyword>
<evidence type="ECO:0000256" key="6">
    <source>
        <dbReference type="SAM" id="Phobius"/>
    </source>
</evidence>
<evidence type="ECO:0000256" key="2">
    <source>
        <dbReference type="ARBA" id="ARBA00022448"/>
    </source>
</evidence>
<reference evidence="8" key="1">
    <citation type="journal article" date="2020" name="Stud. Mycol.">
        <title>101 Dothideomycetes genomes: a test case for predicting lifestyles and emergence of pathogens.</title>
        <authorList>
            <person name="Haridas S."/>
            <person name="Albert R."/>
            <person name="Binder M."/>
            <person name="Bloem J."/>
            <person name="Labutti K."/>
            <person name="Salamov A."/>
            <person name="Andreopoulos B."/>
            <person name="Baker S."/>
            <person name="Barry K."/>
            <person name="Bills G."/>
            <person name="Bluhm B."/>
            <person name="Cannon C."/>
            <person name="Castanera R."/>
            <person name="Culley D."/>
            <person name="Daum C."/>
            <person name="Ezra D."/>
            <person name="Gonzalez J."/>
            <person name="Henrissat B."/>
            <person name="Kuo A."/>
            <person name="Liang C."/>
            <person name="Lipzen A."/>
            <person name="Lutzoni F."/>
            <person name="Magnuson J."/>
            <person name="Mondo S."/>
            <person name="Nolan M."/>
            <person name="Ohm R."/>
            <person name="Pangilinan J."/>
            <person name="Park H.-J."/>
            <person name="Ramirez L."/>
            <person name="Alfaro M."/>
            <person name="Sun H."/>
            <person name="Tritt A."/>
            <person name="Yoshinaga Y."/>
            <person name="Zwiers L.-H."/>
            <person name="Turgeon B."/>
            <person name="Goodwin S."/>
            <person name="Spatafora J."/>
            <person name="Crous P."/>
            <person name="Grigoriev I."/>
        </authorList>
    </citation>
    <scope>NUCLEOTIDE SEQUENCE</scope>
    <source>
        <strain evidence="8">CBS 122368</strain>
    </source>
</reference>
<feature type="transmembrane region" description="Helical" evidence="6">
    <location>
        <begin position="392"/>
        <end position="416"/>
    </location>
</feature>
<dbReference type="EMBL" id="ML987216">
    <property type="protein sequence ID" value="KAF2240704.1"/>
    <property type="molecule type" value="Genomic_DNA"/>
</dbReference>
<feature type="transmembrane region" description="Helical" evidence="6">
    <location>
        <begin position="101"/>
        <end position="122"/>
    </location>
</feature>
<feature type="domain" description="Major facilitator superfamily (MFS) profile" evidence="7">
    <location>
        <begin position="68"/>
        <end position="489"/>
    </location>
</feature>
<keyword evidence="2" id="KW-0813">Transport</keyword>
<name>A0A6A6HRB5_9PLEO</name>
<dbReference type="FunFam" id="1.20.1250.20:FF:000013">
    <property type="entry name" value="MFS general substrate transporter"/>
    <property type="match status" value="1"/>
</dbReference>
<feature type="transmembrane region" description="Helical" evidence="6">
    <location>
        <begin position="461"/>
        <end position="482"/>
    </location>
</feature>
<dbReference type="PANTHER" id="PTHR43791">
    <property type="entry name" value="PERMEASE-RELATED"/>
    <property type="match status" value="1"/>
</dbReference>
<evidence type="ECO:0000256" key="3">
    <source>
        <dbReference type="ARBA" id="ARBA00022692"/>
    </source>
</evidence>
<evidence type="ECO:0000256" key="4">
    <source>
        <dbReference type="ARBA" id="ARBA00022989"/>
    </source>
</evidence>
<dbReference type="GO" id="GO:0016020">
    <property type="term" value="C:membrane"/>
    <property type="evidence" value="ECO:0007669"/>
    <property type="project" value="UniProtKB-SubCell"/>
</dbReference>
<feature type="transmembrane region" description="Helical" evidence="6">
    <location>
        <begin position="335"/>
        <end position="357"/>
    </location>
</feature>
<keyword evidence="3 6" id="KW-0812">Transmembrane</keyword>
<dbReference type="Pfam" id="PF07690">
    <property type="entry name" value="MFS_1"/>
    <property type="match status" value="1"/>
</dbReference>
<keyword evidence="4 6" id="KW-1133">Transmembrane helix</keyword>
<keyword evidence="5 6" id="KW-0472">Membrane</keyword>
<gene>
    <name evidence="8" type="ORF">BU26DRAFT_587262</name>
</gene>
<dbReference type="PANTHER" id="PTHR43791:SF92">
    <property type="entry name" value="AGL026WP"/>
    <property type="match status" value="1"/>
</dbReference>
<dbReference type="AlphaFoldDB" id="A0A6A6HRB5"/>
<accession>A0A6A6HRB5</accession>
<feature type="transmembrane region" description="Helical" evidence="6">
    <location>
        <begin position="369"/>
        <end position="386"/>
    </location>
</feature>
<dbReference type="InterPro" id="IPR020846">
    <property type="entry name" value="MFS_dom"/>
</dbReference>
<dbReference type="RefSeq" id="XP_033675708.1">
    <property type="nucleotide sequence ID" value="XM_033834681.1"/>
</dbReference>
<organism evidence="8 9">
    <name type="scientific">Trematosphaeria pertusa</name>
    <dbReference type="NCBI Taxonomy" id="390896"/>
    <lineage>
        <taxon>Eukaryota</taxon>
        <taxon>Fungi</taxon>
        <taxon>Dikarya</taxon>
        <taxon>Ascomycota</taxon>
        <taxon>Pezizomycotina</taxon>
        <taxon>Dothideomycetes</taxon>
        <taxon>Pleosporomycetidae</taxon>
        <taxon>Pleosporales</taxon>
        <taxon>Massarineae</taxon>
        <taxon>Trematosphaeriaceae</taxon>
        <taxon>Trematosphaeria</taxon>
    </lineage>
</organism>
<evidence type="ECO:0000313" key="8">
    <source>
        <dbReference type="EMBL" id="KAF2240704.1"/>
    </source>
</evidence>
<dbReference type="SUPFAM" id="SSF103473">
    <property type="entry name" value="MFS general substrate transporter"/>
    <property type="match status" value="1"/>
</dbReference>
<dbReference type="InterPro" id="IPR011701">
    <property type="entry name" value="MFS"/>
</dbReference>
<feature type="transmembrane region" description="Helical" evidence="6">
    <location>
        <begin position="134"/>
        <end position="154"/>
    </location>
</feature>
<protein>
    <submittedName>
        <fullName evidence="8">MFS general substrate transporter</fullName>
    </submittedName>
</protein>
<evidence type="ECO:0000256" key="1">
    <source>
        <dbReference type="ARBA" id="ARBA00004141"/>
    </source>
</evidence>
<evidence type="ECO:0000256" key="5">
    <source>
        <dbReference type="ARBA" id="ARBA00023136"/>
    </source>
</evidence>
<dbReference type="Gene3D" id="1.20.1250.20">
    <property type="entry name" value="MFS general substrate transporter like domains"/>
    <property type="match status" value="2"/>
</dbReference>
<dbReference type="PROSITE" id="PS50850">
    <property type="entry name" value="MFS"/>
    <property type="match status" value="1"/>
</dbReference>
<dbReference type="OrthoDB" id="2250022at2759"/>
<dbReference type="GO" id="GO:0022857">
    <property type="term" value="F:transmembrane transporter activity"/>
    <property type="evidence" value="ECO:0007669"/>
    <property type="project" value="InterPro"/>
</dbReference>
<dbReference type="Proteomes" id="UP000800094">
    <property type="component" value="Unassembled WGS sequence"/>
</dbReference>
<proteinExistence type="predicted"/>
<dbReference type="FunFam" id="1.20.1250.20:FF:000057">
    <property type="entry name" value="MFS general substrate transporter"/>
    <property type="match status" value="1"/>
</dbReference>
<evidence type="ECO:0000259" key="7">
    <source>
        <dbReference type="PROSITE" id="PS50850"/>
    </source>
</evidence>
<dbReference type="GeneID" id="54588011"/>
<feature type="transmembrane region" description="Helical" evidence="6">
    <location>
        <begin position="160"/>
        <end position="182"/>
    </location>
</feature>
<feature type="transmembrane region" description="Helical" evidence="6">
    <location>
        <begin position="428"/>
        <end position="449"/>
    </location>
</feature>
<feature type="transmembrane region" description="Helical" evidence="6">
    <location>
        <begin position="228"/>
        <end position="250"/>
    </location>
</feature>
<comment type="subcellular location">
    <subcellularLocation>
        <location evidence="1">Membrane</location>
        <topology evidence="1">Multi-pass membrane protein</topology>
    </subcellularLocation>
</comment>
<dbReference type="InterPro" id="IPR036259">
    <property type="entry name" value="MFS_trans_sf"/>
</dbReference>
<sequence length="523" mass="57974">MAATPRAIAVGPEPAPLKPEATFVEDIAITEKGDGAGRENIVTTYRAYTPEFAARIEKQLLRKIDIRIMPLVVIIYIFSYLDRNSITQARLYGLETDTHTTGSLYNTAIAIFSAGYVAMQLPSTILMTKLRPSIYLPTTIIVWAVVSGCTGATSSPAGLLVLRFLLGIVEAPFYPGAVYFLSCWYTKKELGIRMAFLICGLLLSNAFAGLLSAGILEGMQGVTKLAAWRWLFIIEALATLVIAAIALAFLPNYPGTTKWLSEEERVVAQGRLAKDVASEEVLDEEKVSMWKGVKLALKDYRTWQFAGLQMTASASISYSHYFPTLIKELGFKSNVTSLLLTSPPYVFAFLWALSLAYNADRRQTRSPHASISMVMCIIGSILLMTVPEHQRWARYAFTFLVAAGSFGVYSTTYTWLSSTIIRPPVKRAAAIGFANTISNAAALYASYFWLDKYQPTFRESWGCSLAFMVFGLFVILSLRLVLQRGNRRFDKLAAEVDVNDYAAMARLDDDATRAVKNGFRYVI</sequence>
<feature type="transmembrane region" description="Helical" evidence="6">
    <location>
        <begin position="194"/>
        <end position="216"/>
    </location>
</feature>
<evidence type="ECO:0000313" key="9">
    <source>
        <dbReference type="Proteomes" id="UP000800094"/>
    </source>
</evidence>